<proteinExistence type="predicted"/>
<gene>
    <name evidence="1" type="ORF">MAUB_08210</name>
</gene>
<dbReference type="Pfam" id="PF18844">
    <property type="entry name" value="baeRF_family2"/>
    <property type="match status" value="1"/>
</dbReference>
<dbReference type="Proteomes" id="UP000465609">
    <property type="component" value="Chromosome"/>
</dbReference>
<dbReference type="InterPro" id="IPR040701">
    <property type="entry name" value="Bact_RF_family2"/>
</dbReference>
<evidence type="ECO:0008006" key="3">
    <source>
        <dbReference type="Google" id="ProtNLM"/>
    </source>
</evidence>
<organism evidence="1 2">
    <name type="scientific">Mycolicibacterium aubagnense</name>
    <dbReference type="NCBI Taxonomy" id="319707"/>
    <lineage>
        <taxon>Bacteria</taxon>
        <taxon>Bacillati</taxon>
        <taxon>Actinomycetota</taxon>
        <taxon>Actinomycetes</taxon>
        <taxon>Mycobacteriales</taxon>
        <taxon>Mycobacteriaceae</taxon>
        <taxon>Mycolicibacterium</taxon>
    </lineage>
</organism>
<reference evidence="1 2" key="1">
    <citation type="journal article" date="2019" name="Emerg. Microbes Infect.">
        <title>Comprehensive subspecies identification of 175 nontuberculous mycobacteria species based on 7547 genomic profiles.</title>
        <authorList>
            <person name="Matsumoto Y."/>
            <person name="Kinjo T."/>
            <person name="Motooka D."/>
            <person name="Nabeya D."/>
            <person name="Jung N."/>
            <person name="Uechi K."/>
            <person name="Horii T."/>
            <person name="Iida T."/>
            <person name="Fujita J."/>
            <person name="Nakamura S."/>
        </authorList>
    </citation>
    <scope>NUCLEOTIDE SEQUENCE [LARGE SCALE GENOMIC DNA]</scope>
    <source>
        <strain evidence="1 2">JCM 15296</strain>
    </source>
</reference>
<dbReference type="RefSeq" id="WP_138228370.1">
    <property type="nucleotide sequence ID" value="NZ_AP022577.1"/>
</dbReference>
<protein>
    <recommendedName>
        <fullName evidence="3">Peptide ABC transporter substrate-binding protein</fullName>
    </recommendedName>
</protein>
<dbReference type="EMBL" id="AP022577">
    <property type="protein sequence ID" value="BBX82948.1"/>
    <property type="molecule type" value="Genomic_DNA"/>
</dbReference>
<evidence type="ECO:0000313" key="2">
    <source>
        <dbReference type="Proteomes" id="UP000465609"/>
    </source>
</evidence>
<accession>A0ABM7I8M0</accession>
<name>A0ABM7I8M0_9MYCO</name>
<sequence>MDTTPFRPLLGHHGPFASVYFDIALNVPDGQERMDATWQDIRRDLLHQGADNTIIATLEPAVRQQLSLAGPRGLITSADAVHIAAAAGYPRSGLPLTRVSQLPYVLPLMNGDLWHPNYLLVAVDREGAELTVHQNHRRVRRETLQGDGYPVHKAATAGWNGYGDFQHNVEEAVRINVRAVAARVTELADEIGAAVIFVSGQVRTRAEMTAELPKRLAASVVALPSGTSGQRLSDHDAHEFIEEVLRTRHTTEMHQLTETFAQERGNQSGRAVDGLRSVCAALRDGNVDTLLIGDLGAAAVLLGTGPTTVATDADTLSDLGQAPSAVARADEALPFAAIAGRSAIAYATRDLTLTDGVGALLRHRAMEYAPGDGHAVEARR</sequence>
<keyword evidence="2" id="KW-1185">Reference proteome</keyword>
<evidence type="ECO:0000313" key="1">
    <source>
        <dbReference type="EMBL" id="BBX82948.1"/>
    </source>
</evidence>